<evidence type="ECO:0000313" key="4">
    <source>
        <dbReference type="Proteomes" id="UP001057291"/>
    </source>
</evidence>
<dbReference type="SMART" id="SM00852">
    <property type="entry name" value="MoCF_biosynth"/>
    <property type="match status" value="1"/>
</dbReference>
<keyword evidence="1" id="KW-0479">Metal-binding</keyword>
<dbReference type="SUPFAM" id="SSF53218">
    <property type="entry name" value="Molybdenum cofactor biosynthesis proteins"/>
    <property type="match status" value="1"/>
</dbReference>
<dbReference type="EC" id="2.10.1.1" evidence="1"/>
<proteinExistence type="inferred from homology"/>
<reference evidence="3" key="1">
    <citation type="journal article" date="2023" name="Int. J. Syst. Evol. Microbiol.">
        <title>Collibacillus ludicampi gen. nov., sp. nov., a new soil bacterium of the family Alicyclobacillaceae.</title>
        <authorList>
            <person name="Jojima T."/>
            <person name="Ioku Y."/>
            <person name="Fukuta Y."/>
            <person name="Shirasaka N."/>
            <person name="Matsumura Y."/>
            <person name="Mori M."/>
        </authorList>
    </citation>
    <scope>NUCLEOTIDE SEQUENCE</scope>
    <source>
        <strain evidence="3">TP075</strain>
    </source>
</reference>
<feature type="domain" description="MoaB/Mog" evidence="2">
    <location>
        <begin position="174"/>
        <end position="306"/>
    </location>
</feature>
<dbReference type="EMBL" id="BOQE01000001">
    <property type="protein sequence ID" value="GIM46324.1"/>
    <property type="molecule type" value="Genomic_DNA"/>
</dbReference>
<comment type="caution">
    <text evidence="3">The sequence shown here is derived from an EMBL/GenBank/DDBJ whole genome shotgun (WGS) entry which is preliminary data.</text>
</comment>
<dbReference type="AlphaFoldDB" id="A0AAV4LF76"/>
<evidence type="ECO:0000313" key="3">
    <source>
        <dbReference type="EMBL" id="GIM46324.1"/>
    </source>
</evidence>
<sequence>MKEVRVEDAIGMVLAHDLTRIVPGECKGRVFKKGHVISEEDIPMLLDIGKQHIYILDLKPGELHEDDAALRLSAAIKGDHLSANEPHEGKVTLKSTIRGLLSIDEEALFHINSIGEIAIVTKKSGIVVDPGTKVAGLRAIPLVIEEEKIVQAERIAKEVYPLITVKPFAKYRVGVVTTGSEILTGRIEDRFGPRIREKLTFYGSEVIGQKIVGDQVTDIQTAIKDFLAEGVDMIICTGGMSVDPDDRTPGAIRGVATEVVSYGMPVLPGSMMMFAYIDKIPVFGLPGCVIYDDVTSFDLLLPRVLAGETITREQIAKMGHGGLL</sequence>
<dbReference type="GO" id="GO:0046872">
    <property type="term" value="F:metal ion binding"/>
    <property type="evidence" value="ECO:0007669"/>
    <property type="project" value="UniProtKB-UniRule"/>
</dbReference>
<keyword evidence="1" id="KW-0808">Transferase</keyword>
<dbReference type="GO" id="GO:0061599">
    <property type="term" value="F:molybdopterin molybdotransferase activity"/>
    <property type="evidence" value="ECO:0007669"/>
    <property type="project" value="UniProtKB-UniRule"/>
</dbReference>
<keyword evidence="1" id="KW-0501">Molybdenum cofactor biosynthesis</keyword>
<dbReference type="Pfam" id="PF00994">
    <property type="entry name" value="MoCF_biosynth"/>
    <property type="match status" value="1"/>
</dbReference>
<comment type="cofactor">
    <cofactor evidence="1">
        <name>Mg(2+)</name>
        <dbReference type="ChEBI" id="CHEBI:18420"/>
    </cofactor>
</comment>
<dbReference type="Gene3D" id="3.40.980.10">
    <property type="entry name" value="MoaB/Mog-like domain"/>
    <property type="match status" value="1"/>
</dbReference>
<dbReference type="RefSeq" id="WP_282199441.1">
    <property type="nucleotide sequence ID" value="NZ_BOQE01000001.1"/>
</dbReference>
<dbReference type="PANTHER" id="PTHR10192:SF28">
    <property type="entry name" value="MOLYBDOPTERIN MOLYBDENUMTRANSFERASE"/>
    <property type="match status" value="1"/>
</dbReference>
<accession>A0AAV4LF76</accession>
<organism evidence="3 4">
    <name type="scientific">Collibacillus ludicampi</name>
    <dbReference type="NCBI Taxonomy" id="2771369"/>
    <lineage>
        <taxon>Bacteria</taxon>
        <taxon>Bacillati</taxon>
        <taxon>Bacillota</taxon>
        <taxon>Bacilli</taxon>
        <taxon>Bacillales</taxon>
        <taxon>Alicyclobacillaceae</taxon>
        <taxon>Collibacillus</taxon>
    </lineage>
</organism>
<evidence type="ECO:0000259" key="2">
    <source>
        <dbReference type="SMART" id="SM00852"/>
    </source>
</evidence>
<keyword evidence="1" id="KW-0460">Magnesium</keyword>
<dbReference type="CDD" id="cd03522">
    <property type="entry name" value="MoeA_like"/>
    <property type="match status" value="1"/>
</dbReference>
<dbReference type="GO" id="GO:0005829">
    <property type="term" value="C:cytosol"/>
    <property type="evidence" value="ECO:0007669"/>
    <property type="project" value="TreeGrafter"/>
</dbReference>
<dbReference type="InterPro" id="IPR001453">
    <property type="entry name" value="MoaB/Mog_dom"/>
</dbReference>
<dbReference type="Proteomes" id="UP001057291">
    <property type="component" value="Unassembled WGS sequence"/>
</dbReference>
<name>A0AAV4LF76_9BACL</name>
<comment type="pathway">
    <text evidence="1">Cofactor biosynthesis; molybdopterin biosynthesis.</text>
</comment>
<dbReference type="InterPro" id="IPR038987">
    <property type="entry name" value="MoeA-like"/>
</dbReference>
<comment type="function">
    <text evidence="1">Catalyzes the insertion of molybdate into adenylated molybdopterin with the concomitant release of AMP.</text>
</comment>
<keyword evidence="1" id="KW-0500">Molybdenum</keyword>
<dbReference type="GO" id="GO:0006777">
    <property type="term" value="P:Mo-molybdopterin cofactor biosynthetic process"/>
    <property type="evidence" value="ECO:0007669"/>
    <property type="project" value="UniProtKB-UniRule"/>
</dbReference>
<dbReference type="InterPro" id="IPR036425">
    <property type="entry name" value="MoaB/Mog-like_dom_sf"/>
</dbReference>
<dbReference type="PANTHER" id="PTHR10192">
    <property type="entry name" value="MOLYBDOPTERIN BIOSYNTHESIS PROTEIN"/>
    <property type="match status" value="1"/>
</dbReference>
<gene>
    <name evidence="3" type="ORF">DNHGIG_18730</name>
</gene>
<protein>
    <recommendedName>
        <fullName evidence="1">Molybdopterin molybdenumtransferase</fullName>
        <ecNumber evidence="1">2.10.1.1</ecNumber>
    </recommendedName>
</protein>
<comment type="similarity">
    <text evidence="1">Belongs to the MoeA family.</text>
</comment>
<keyword evidence="4" id="KW-1185">Reference proteome</keyword>
<comment type="catalytic activity">
    <reaction evidence="1">
        <text>adenylyl-molybdopterin + molybdate = Mo-molybdopterin + AMP + H(+)</text>
        <dbReference type="Rhea" id="RHEA:35047"/>
        <dbReference type="ChEBI" id="CHEBI:15378"/>
        <dbReference type="ChEBI" id="CHEBI:36264"/>
        <dbReference type="ChEBI" id="CHEBI:62727"/>
        <dbReference type="ChEBI" id="CHEBI:71302"/>
        <dbReference type="ChEBI" id="CHEBI:456215"/>
    </reaction>
</comment>
<evidence type="ECO:0000256" key="1">
    <source>
        <dbReference type="RuleBase" id="RU365090"/>
    </source>
</evidence>